<gene>
    <name evidence="3" type="ORF">AVO45_12780</name>
</gene>
<evidence type="ECO:0000259" key="2">
    <source>
        <dbReference type="Pfam" id="PF01052"/>
    </source>
</evidence>
<dbReference type="InterPro" id="IPR001543">
    <property type="entry name" value="FliN-like_C"/>
</dbReference>
<dbReference type="AlphaFoldDB" id="A0A0X3TP20"/>
<feature type="region of interest" description="Disordered" evidence="1">
    <location>
        <begin position="313"/>
        <end position="384"/>
    </location>
</feature>
<feature type="domain" description="Flagellar motor switch protein FliN-like C-terminal" evidence="2">
    <location>
        <begin position="230"/>
        <end position="294"/>
    </location>
</feature>
<dbReference type="Proteomes" id="UP000053791">
    <property type="component" value="Unassembled WGS sequence"/>
</dbReference>
<proteinExistence type="predicted"/>
<evidence type="ECO:0000313" key="4">
    <source>
        <dbReference type="Proteomes" id="UP000053791"/>
    </source>
</evidence>
<dbReference type="STRING" id="1685379.AVO45_12780"/>
<sequence length="384" mass="40305">MQQVPNIMTTEVETRTVLARKLRLERDRTEESPRSLLRALRLGLARGASEVMNLKASVIGARQSCREQDDLPQVLADGQLYLVLSSPEGARAAACIDPDCVCAIIQQQTTGQVTPGQTESRKYTETDAAMVAPLLEGALSRALDLVEAAEDRCCLSGLEYVARVDDPRGVSLVLDQERYRVCDLTVDFAGGQRQGSITLVLPECAAPEAPQADPVSSRPRRLDQASAVIRAELTAVIAQLQIPLSALSELGVGDRLPLSGNSLGRVRLLTIEGHAVSTGQLGQCDGMRAVRLRENPPELGATRSISGSFRQLEAATTDKDAPSAVANADVPAGRDGVPDANASRSSGVSIPTGTDLQAPGPAPATDSSAGAEQADAENAAGDPG</sequence>
<dbReference type="InterPro" id="IPR036429">
    <property type="entry name" value="SpoA-like_sf"/>
</dbReference>
<dbReference type="SUPFAM" id="SSF101801">
    <property type="entry name" value="Surface presentation of antigens (SPOA)"/>
    <property type="match status" value="1"/>
</dbReference>
<accession>A0A0X3TP20</accession>
<evidence type="ECO:0000313" key="3">
    <source>
        <dbReference type="EMBL" id="KUJ76186.1"/>
    </source>
</evidence>
<dbReference type="Gene3D" id="2.30.330.10">
    <property type="entry name" value="SpoA-like"/>
    <property type="match status" value="1"/>
</dbReference>
<dbReference type="Pfam" id="PF01052">
    <property type="entry name" value="FliMN_C"/>
    <property type="match status" value="1"/>
</dbReference>
<organism evidence="3 4">
    <name type="scientific">Ruegeria marisrubri</name>
    <dbReference type="NCBI Taxonomy" id="1685379"/>
    <lineage>
        <taxon>Bacteria</taxon>
        <taxon>Pseudomonadati</taxon>
        <taxon>Pseudomonadota</taxon>
        <taxon>Alphaproteobacteria</taxon>
        <taxon>Rhodobacterales</taxon>
        <taxon>Roseobacteraceae</taxon>
        <taxon>Ruegeria</taxon>
    </lineage>
</organism>
<reference evidence="3 4" key="1">
    <citation type="submission" date="2015-12" db="EMBL/GenBank/DDBJ databases">
        <authorList>
            <person name="Shamseldin A."/>
            <person name="Moawad H."/>
            <person name="Abd El-Rahim W.M."/>
            <person name="Sadowsky M.J."/>
        </authorList>
    </citation>
    <scope>NUCLEOTIDE SEQUENCE [LARGE SCALE GENOMIC DNA]</scope>
    <source>
        <strain evidence="3 4">ZGT118</strain>
    </source>
</reference>
<feature type="compositionally biased region" description="Polar residues" evidence="1">
    <location>
        <begin position="342"/>
        <end position="355"/>
    </location>
</feature>
<protein>
    <recommendedName>
        <fullName evidence="2">Flagellar motor switch protein FliN-like C-terminal domain-containing protein</fullName>
    </recommendedName>
</protein>
<comment type="caution">
    <text evidence="3">The sequence shown here is derived from an EMBL/GenBank/DDBJ whole genome shotgun (WGS) entry which is preliminary data.</text>
</comment>
<feature type="compositionally biased region" description="Low complexity" evidence="1">
    <location>
        <begin position="369"/>
        <end position="384"/>
    </location>
</feature>
<dbReference type="EMBL" id="LQBQ01000036">
    <property type="protein sequence ID" value="KUJ76186.1"/>
    <property type="molecule type" value="Genomic_DNA"/>
</dbReference>
<evidence type="ECO:0000256" key="1">
    <source>
        <dbReference type="SAM" id="MobiDB-lite"/>
    </source>
</evidence>
<name>A0A0X3TP20_9RHOB</name>
<keyword evidence="4" id="KW-1185">Reference proteome</keyword>